<dbReference type="InterPro" id="IPR051635">
    <property type="entry name" value="SNAT-like"/>
</dbReference>
<evidence type="ECO:0000313" key="4">
    <source>
        <dbReference type="EMBL" id="KAK8839158.1"/>
    </source>
</evidence>
<dbReference type="Proteomes" id="UP001470230">
    <property type="component" value="Unassembled WGS sequence"/>
</dbReference>
<dbReference type="EMBL" id="JAPFFF010000052">
    <property type="protein sequence ID" value="KAK8839158.1"/>
    <property type="molecule type" value="Genomic_DNA"/>
</dbReference>
<dbReference type="PANTHER" id="PTHR10908">
    <property type="entry name" value="SEROTONIN N-ACETYLTRANSFERASE"/>
    <property type="match status" value="1"/>
</dbReference>
<dbReference type="InterPro" id="IPR000182">
    <property type="entry name" value="GNAT_dom"/>
</dbReference>
<dbReference type="InterPro" id="IPR016181">
    <property type="entry name" value="Acyl_CoA_acyltransferase"/>
</dbReference>
<dbReference type="Gene3D" id="3.40.630.30">
    <property type="match status" value="1"/>
</dbReference>
<dbReference type="Pfam" id="PF00583">
    <property type="entry name" value="Acetyltransf_1"/>
    <property type="match status" value="1"/>
</dbReference>
<keyword evidence="1" id="KW-0808">Transferase</keyword>
<name>A0ABR2GYX7_9EUKA</name>
<keyword evidence="5" id="KW-1185">Reference proteome</keyword>
<dbReference type="CDD" id="cd04301">
    <property type="entry name" value="NAT_SF"/>
    <property type="match status" value="1"/>
</dbReference>
<keyword evidence="2" id="KW-0012">Acyltransferase</keyword>
<sequence length="167" mass="18963">MTDSAIVVRHANPEEVKRIAEIESICFPAAEAAQLEDFQSRFNSFPENFFVAIDKQTDTIIGFINGANSYTPDLPDEMYHDASLHKKDGSYLTVFGIDVIPSFQKRGVGAKLMNKYIEWAKETHKKGVILTCKDRLVHWYEKFGYKRIGVSASCHGGAQWNDMHLIF</sequence>
<dbReference type="PROSITE" id="PS51186">
    <property type="entry name" value="GNAT"/>
    <property type="match status" value="1"/>
</dbReference>
<protein>
    <recommendedName>
        <fullName evidence="3">N-acetyltransferase domain-containing protein</fullName>
    </recommendedName>
</protein>
<evidence type="ECO:0000256" key="2">
    <source>
        <dbReference type="ARBA" id="ARBA00023315"/>
    </source>
</evidence>
<dbReference type="PANTHER" id="PTHR10908:SF0">
    <property type="entry name" value="SEROTONIN N-ACETYLTRANSFERASE"/>
    <property type="match status" value="1"/>
</dbReference>
<comment type="caution">
    <text evidence="4">The sequence shown here is derived from an EMBL/GenBank/DDBJ whole genome shotgun (WGS) entry which is preliminary data.</text>
</comment>
<evidence type="ECO:0000256" key="1">
    <source>
        <dbReference type="ARBA" id="ARBA00022679"/>
    </source>
</evidence>
<accession>A0ABR2GYX7</accession>
<feature type="domain" description="N-acetyltransferase" evidence="3">
    <location>
        <begin position="6"/>
        <end position="166"/>
    </location>
</feature>
<proteinExistence type="predicted"/>
<evidence type="ECO:0000259" key="3">
    <source>
        <dbReference type="PROSITE" id="PS51186"/>
    </source>
</evidence>
<organism evidence="4 5">
    <name type="scientific">Tritrichomonas musculus</name>
    <dbReference type="NCBI Taxonomy" id="1915356"/>
    <lineage>
        <taxon>Eukaryota</taxon>
        <taxon>Metamonada</taxon>
        <taxon>Parabasalia</taxon>
        <taxon>Tritrichomonadida</taxon>
        <taxon>Tritrichomonadidae</taxon>
        <taxon>Tritrichomonas</taxon>
    </lineage>
</organism>
<evidence type="ECO:0000313" key="5">
    <source>
        <dbReference type="Proteomes" id="UP001470230"/>
    </source>
</evidence>
<gene>
    <name evidence="4" type="ORF">M9Y10_032085</name>
</gene>
<reference evidence="4 5" key="1">
    <citation type="submission" date="2024-04" db="EMBL/GenBank/DDBJ databases">
        <title>Tritrichomonas musculus Genome.</title>
        <authorList>
            <person name="Alves-Ferreira E."/>
            <person name="Grigg M."/>
            <person name="Lorenzi H."/>
            <person name="Galac M."/>
        </authorList>
    </citation>
    <scope>NUCLEOTIDE SEQUENCE [LARGE SCALE GENOMIC DNA]</scope>
    <source>
        <strain evidence="4 5">EAF2021</strain>
    </source>
</reference>
<dbReference type="SUPFAM" id="SSF55729">
    <property type="entry name" value="Acyl-CoA N-acyltransferases (Nat)"/>
    <property type="match status" value="1"/>
</dbReference>